<keyword evidence="1" id="KW-0464">Manganese</keyword>
<accession>A0A7K1LKK8</accession>
<dbReference type="InterPro" id="IPR002933">
    <property type="entry name" value="Peptidase_M20"/>
</dbReference>
<keyword evidence="3" id="KW-0378">Hydrolase</keyword>
<dbReference type="InterPro" id="IPR036264">
    <property type="entry name" value="Bact_exopeptidase_dim_dom"/>
</dbReference>
<evidence type="ECO:0000313" key="4">
    <source>
        <dbReference type="Proteomes" id="UP000462152"/>
    </source>
</evidence>
<name>A0A7K1LKK8_9MICC</name>
<dbReference type="Pfam" id="PF01546">
    <property type="entry name" value="Peptidase_M20"/>
    <property type="match status" value="1"/>
</dbReference>
<feature type="domain" description="Peptidase M20 dimerisation" evidence="2">
    <location>
        <begin position="194"/>
        <end position="294"/>
    </location>
</feature>
<dbReference type="GO" id="GO:0016787">
    <property type="term" value="F:hydrolase activity"/>
    <property type="evidence" value="ECO:0007669"/>
    <property type="project" value="UniProtKB-KW"/>
</dbReference>
<keyword evidence="4" id="KW-1185">Reference proteome</keyword>
<dbReference type="PIRSF" id="PIRSF005962">
    <property type="entry name" value="Pept_M20D_amidohydro"/>
    <property type="match status" value="1"/>
</dbReference>
<dbReference type="SUPFAM" id="SSF55031">
    <property type="entry name" value="Bacterial exopeptidase dimerisation domain"/>
    <property type="match status" value="1"/>
</dbReference>
<dbReference type="EMBL" id="WOGT01000008">
    <property type="protein sequence ID" value="MUN55726.1"/>
    <property type="molecule type" value="Genomic_DNA"/>
</dbReference>
<keyword evidence="1" id="KW-0479">Metal-binding</keyword>
<dbReference type="Gene3D" id="3.40.630.10">
    <property type="entry name" value="Zn peptidases"/>
    <property type="match status" value="1"/>
</dbReference>
<feature type="binding site" evidence="1">
    <location>
        <position position="377"/>
    </location>
    <ligand>
        <name>Mn(2+)</name>
        <dbReference type="ChEBI" id="CHEBI:29035"/>
        <label>2</label>
    </ligand>
</feature>
<dbReference type="RefSeq" id="WP_129316358.1">
    <property type="nucleotide sequence ID" value="NZ_CP197643.1"/>
</dbReference>
<feature type="binding site" evidence="1">
    <location>
        <position position="113"/>
    </location>
    <ligand>
        <name>Mn(2+)</name>
        <dbReference type="ChEBI" id="CHEBI:29035"/>
        <label>2</label>
    </ligand>
</feature>
<dbReference type="Proteomes" id="UP000462152">
    <property type="component" value="Unassembled WGS sequence"/>
</dbReference>
<evidence type="ECO:0000313" key="3">
    <source>
        <dbReference type="EMBL" id="MUN55726.1"/>
    </source>
</evidence>
<comment type="cofactor">
    <cofactor evidence="1">
        <name>Mn(2+)</name>
        <dbReference type="ChEBI" id="CHEBI:29035"/>
    </cofactor>
    <text evidence="1">The Mn(2+) ion enhances activity.</text>
</comment>
<organism evidence="3 4">
    <name type="scientific">Rothia koreensis</name>
    <dbReference type="NCBI Taxonomy" id="592378"/>
    <lineage>
        <taxon>Bacteria</taxon>
        <taxon>Bacillati</taxon>
        <taxon>Actinomycetota</taxon>
        <taxon>Actinomycetes</taxon>
        <taxon>Micrococcales</taxon>
        <taxon>Micrococcaceae</taxon>
        <taxon>Rothia</taxon>
    </lineage>
</organism>
<protein>
    <submittedName>
        <fullName evidence="3">Amidohydrolase</fullName>
    </submittedName>
</protein>
<proteinExistence type="predicted"/>
<feature type="binding site" evidence="1">
    <location>
        <position position="111"/>
    </location>
    <ligand>
        <name>Mn(2+)</name>
        <dbReference type="ChEBI" id="CHEBI:29035"/>
        <label>2</label>
    </ligand>
</feature>
<dbReference type="CDD" id="cd03886">
    <property type="entry name" value="M20_Acy1"/>
    <property type="match status" value="1"/>
</dbReference>
<gene>
    <name evidence="3" type="ORF">GMA10_10975</name>
</gene>
<reference evidence="3 4" key="1">
    <citation type="submission" date="2019-12" db="EMBL/GenBank/DDBJ databases">
        <authorList>
            <person name="Li J."/>
            <person name="Shi Y."/>
            <person name="Xu G."/>
            <person name="Xiao D."/>
            <person name="Ran X."/>
        </authorList>
    </citation>
    <scope>NUCLEOTIDE SEQUENCE [LARGE SCALE GENOMIC DNA]</scope>
    <source>
        <strain evidence="3 4">JCM 15915</strain>
    </source>
</reference>
<dbReference type="AlphaFoldDB" id="A0A7K1LKK8"/>
<dbReference type="Pfam" id="PF07687">
    <property type="entry name" value="M20_dimer"/>
    <property type="match status" value="1"/>
</dbReference>
<feature type="binding site" evidence="1">
    <location>
        <position position="147"/>
    </location>
    <ligand>
        <name>Mn(2+)</name>
        <dbReference type="ChEBI" id="CHEBI:29035"/>
        <label>2</label>
    </ligand>
</feature>
<dbReference type="Gene3D" id="3.30.70.360">
    <property type="match status" value="1"/>
</dbReference>
<evidence type="ECO:0000256" key="1">
    <source>
        <dbReference type="PIRSR" id="PIRSR005962-1"/>
    </source>
</evidence>
<dbReference type="PANTHER" id="PTHR11014:SF63">
    <property type="entry name" value="METALLOPEPTIDASE, PUTATIVE (AFU_ORTHOLOGUE AFUA_6G09600)-RELATED"/>
    <property type="match status" value="1"/>
</dbReference>
<dbReference type="InterPro" id="IPR011650">
    <property type="entry name" value="Peptidase_M20_dimer"/>
</dbReference>
<evidence type="ECO:0000259" key="2">
    <source>
        <dbReference type="Pfam" id="PF07687"/>
    </source>
</evidence>
<dbReference type="NCBIfam" id="TIGR01891">
    <property type="entry name" value="amidohydrolases"/>
    <property type="match status" value="1"/>
</dbReference>
<dbReference type="SUPFAM" id="SSF53187">
    <property type="entry name" value="Zn-dependent exopeptidases"/>
    <property type="match status" value="1"/>
</dbReference>
<comment type="caution">
    <text evidence="3">The sequence shown here is derived from an EMBL/GenBank/DDBJ whole genome shotgun (WGS) entry which is preliminary data.</text>
</comment>
<dbReference type="GO" id="GO:0046872">
    <property type="term" value="F:metal ion binding"/>
    <property type="evidence" value="ECO:0007669"/>
    <property type="project" value="UniProtKB-KW"/>
</dbReference>
<dbReference type="PANTHER" id="PTHR11014">
    <property type="entry name" value="PEPTIDASE M20 FAMILY MEMBER"/>
    <property type="match status" value="1"/>
</dbReference>
<dbReference type="InterPro" id="IPR017439">
    <property type="entry name" value="Amidohydrolase"/>
</dbReference>
<dbReference type="OrthoDB" id="9777385at2"/>
<feature type="binding site" evidence="1">
    <location>
        <position position="175"/>
    </location>
    <ligand>
        <name>Mn(2+)</name>
        <dbReference type="ChEBI" id="CHEBI:29035"/>
        <label>2</label>
    </ligand>
</feature>
<sequence>MAESRVPNQQSPNFLSEATVLANELSHLRRTLHRNPELGNDLPQTQATVIEALSGLPLEIHRGTDVSSVIAVLEGGKPGPTVLLRGDMDGLPVEENSGEEFASTNGAMHACGHDLHTSGLVGAAKLLSAHQEDLPGKVVFMFQPGEEGPGGAKPMLDEGLLDVTGERPVAAYGFHVAPGERGGFAYRSGTVMAGAYNLSITVHGKGGHGSAPHSSLDPVPPLTEIASALQNAVTRQFNVFDPVVATITQLEAGTAAVNVIGDDARLGATVRAMTRESGEKFDVVVRRIAENIAAAHGCTAEVEFSTLYPPTICDKSETEWAADTLRGVLGEEGVREVPEPRMGSEDFSFVLEEVPGTFMFLGASYPGTDPMTAPMNHSAEVRFDDAVLPTQSAALATLAFERLLAA</sequence>